<reference evidence="6 7" key="1">
    <citation type="submission" date="2017-10" db="EMBL/GenBank/DDBJ databases">
        <title>Bacillus sp. nov., a halophilic bacterium isolated from a Keqin Lake.</title>
        <authorList>
            <person name="Wang H."/>
        </authorList>
    </citation>
    <scope>NUCLEOTIDE SEQUENCE [LARGE SCALE GENOMIC DNA]</scope>
    <source>
        <strain evidence="6 7">KQ-12</strain>
    </source>
</reference>
<feature type="signal peptide" evidence="4">
    <location>
        <begin position="1"/>
        <end position="27"/>
    </location>
</feature>
<dbReference type="Gene3D" id="3.20.20.370">
    <property type="entry name" value="Glycoside hydrolase/deacetylase"/>
    <property type="match status" value="1"/>
</dbReference>
<dbReference type="Proteomes" id="UP000248214">
    <property type="component" value="Unassembled WGS sequence"/>
</dbReference>
<evidence type="ECO:0000313" key="6">
    <source>
        <dbReference type="EMBL" id="PYZ93295.1"/>
    </source>
</evidence>
<evidence type="ECO:0000313" key="7">
    <source>
        <dbReference type="Proteomes" id="UP000248214"/>
    </source>
</evidence>
<keyword evidence="2" id="KW-0378">Hydrolase</keyword>
<dbReference type="GO" id="GO:0016020">
    <property type="term" value="C:membrane"/>
    <property type="evidence" value="ECO:0007669"/>
    <property type="project" value="TreeGrafter"/>
</dbReference>
<dbReference type="GO" id="GO:0016810">
    <property type="term" value="F:hydrolase activity, acting on carbon-nitrogen (but not peptide) bonds"/>
    <property type="evidence" value="ECO:0007669"/>
    <property type="project" value="InterPro"/>
</dbReference>
<feature type="compositionally biased region" description="Acidic residues" evidence="3">
    <location>
        <begin position="67"/>
        <end position="77"/>
    </location>
</feature>
<evidence type="ECO:0000256" key="2">
    <source>
        <dbReference type="ARBA" id="ARBA00022801"/>
    </source>
</evidence>
<dbReference type="PANTHER" id="PTHR10587">
    <property type="entry name" value="GLYCOSYL TRANSFERASE-RELATED"/>
    <property type="match status" value="1"/>
</dbReference>
<dbReference type="RefSeq" id="WP_110609326.1">
    <property type="nucleotide sequence ID" value="NZ_PDOD01000002.1"/>
</dbReference>
<dbReference type="GO" id="GO:0005975">
    <property type="term" value="P:carbohydrate metabolic process"/>
    <property type="evidence" value="ECO:0007669"/>
    <property type="project" value="InterPro"/>
</dbReference>
<keyword evidence="7" id="KW-1185">Reference proteome</keyword>
<name>A0A323TUY1_9BACI</name>
<keyword evidence="4" id="KW-0732">Signal</keyword>
<evidence type="ECO:0000256" key="3">
    <source>
        <dbReference type="SAM" id="MobiDB-lite"/>
    </source>
</evidence>
<dbReference type="EMBL" id="PDOD01000002">
    <property type="protein sequence ID" value="PYZ93295.1"/>
    <property type="molecule type" value="Genomic_DNA"/>
</dbReference>
<comment type="caution">
    <text evidence="6">The sequence shown here is derived from an EMBL/GenBank/DDBJ whole genome shotgun (WGS) entry which is preliminary data.</text>
</comment>
<protein>
    <submittedName>
        <fullName evidence="6">Polysaccharide deacetylase</fullName>
    </submittedName>
</protein>
<dbReference type="PROSITE" id="PS51677">
    <property type="entry name" value="NODB"/>
    <property type="match status" value="1"/>
</dbReference>
<feature type="region of interest" description="Disordered" evidence="3">
    <location>
        <begin position="27"/>
        <end position="111"/>
    </location>
</feature>
<feature type="compositionally biased region" description="Acidic residues" evidence="3">
    <location>
        <begin position="85"/>
        <end position="103"/>
    </location>
</feature>
<dbReference type="PROSITE" id="PS51257">
    <property type="entry name" value="PROKAR_LIPOPROTEIN"/>
    <property type="match status" value="1"/>
</dbReference>
<dbReference type="InterPro" id="IPR002509">
    <property type="entry name" value="NODB_dom"/>
</dbReference>
<evidence type="ECO:0000256" key="4">
    <source>
        <dbReference type="SAM" id="SignalP"/>
    </source>
</evidence>
<gene>
    <name evidence="6" type="ORF">CR194_08865</name>
</gene>
<feature type="domain" description="NodB homology" evidence="5">
    <location>
        <begin position="119"/>
        <end position="299"/>
    </location>
</feature>
<evidence type="ECO:0000259" key="5">
    <source>
        <dbReference type="PROSITE" id="PS51677"/>
    </source>
</evidence>
<dbReference type="InterPro" id="IPR050248">
    <property type="entry name" value="Polysacc_deacetylase_ArnD"/>
</dbReference>
<feature type="compositionally biased region" description="Low complexity" evidence="3">
    <location>
        <begin position="27"/>
        <end position="52"/>
    </location>
</feature>
<dbReference type="InterPro" id="IPR011330">
    <property type="entry name" value="Glyco_hydro/deAcase_b/a-brl"/>
</dbReference>
<evidence type="ECO:0000256" key="1">
    <source>
        <dbReference type="ARBA" id="ARBA00022723"/>
    </source>
</evidence>
<feature type="chain" id="PRO_5016274406" evidence="4">
    <location>
        <begin position="28"/>
        <end position="305"/>
    </location>
</feature>
<sequence length="305" mass="34289">MKKVKYISMTVLLAAVLAACGDGNSDANDNASNQDDQASNTNNASTDSSYNTEPDENNQATENNDSINDDNSNDVVEENNNQENSDQENNDEQTAEADTEPMYEMDGPTVRPIDDADAEVVLLTIDDAPDNHGPEMASILQELDAGAIFFVNGHFIQSDEGKEQLQEIYDMGFEIGNHTMNHPNLSDLSEEEQYEEIVALNDLIEEVIGERPRFFRAPFGVNTDYSKELMEEEDMQWMNWTYGYDFDPDYMEKEALETIMVETELLTNGANLLMHDREFTMEALEGIVEGLREKGYEIVDPASIK</sequence>
<dbReference type="PANTHER" id="PTHR10587:SF133">
    <property type="entry name" value="CHITIN DEACETYLASE 1-RELATED"/>
    <property type="match status" value="1"/>
</dbReference>
<dbReference type="CDD" id="cd10917">
    <property type="entry name" value="CE4_NodB_like_6s_7s"/>
    <property type="match status" value="1"/>
</dbReference>
<dbReference type="OrthoDB" id="9806342at2"/>
<dbReference type="AlphaFoldDB" id="A0A323TUY1"/>
<dbReference type="SUPFAM" id="SSF88713">
    <property type="entry name" value="Glycoside hydrolase/deacetylase"/>
    <property type="match status" value="1"/>
</dbReference>
<proteinExistence type="predicted"/>
<accession>A0A323TUY1</accession>
<dbReference type="GO" id="GO:0046872">
    <property type="term" value="F:metal ion binding"/>
    <property type="evidence" value="ECO:0007669"/>
    <property type="project" value="UniProtKB-KW"/>
</dbReference>
<dbReference type="Pfam" id="PF01522">
    <property type="entry name" value="Polysacc_deac_1"/>
    <property type="match status" value="1"/>
</dbReference>
<organism evidence="6 7">
    <name type="scientific">Salipaludibacillus keqinensis</name>
    <dbReference type="NCBI Taxonomy" id="2045207"/>
    <lineage>
        <taxon>Bacteria</taxon>
        <taxon>Bacillati</taxon>
        <taxon>Bacillota</taxon>
        <taxon>Bacilli</taxon>
        <taxon>Bacillales</taxon>
        <taxon>Bacillaceae</taxon>
    </lineage>
</organism>
<keyword evidence="1" id="KW-0479">Metal-binding</keyword>